<dbReference type="Proteomes" id="UP000039046">
    <property type="component" value="Unassembled WGS sequence"/>
</dbReference>
<dbReference type="GO" id="GO:0005762">
    <property type="term" value="C:mitochondrial large ribosomal subunit"/>
    <property type="evidence" value="ECO:0007669"/>
    <property type="project" value="TreeGrafter"/>
</dbReference>
<accession>A0A0A1T399</accession>
<dbReference type="HOGENOM" id="CLU_089054_0_0_1"/>
<evidence type="ECO:0000313" key="3">
    <source>
        <dbReference type="Proteomes" id="UP000039046"/>
    </source>
</evidence>
<dbReference type="OrthoDB" id="5288318at2759"/>
<keyword evidence="3" id="KW-1185">Reference proteome</keyword>
<dbReference type="PANTHER" id="PTHR28266">
    <property type="entry name" value="54S RIBOSOMAL PROTEIN L20, MITOCHONDRIAL"/>
    <property type="match status" value="1"/>
</dbReference>
<dbReference type="EMBL" id="CDHN01000001">
    <property type="protein sequence ID" value="CEJ80727.1"/>
    <property type="molecule type" value="Genomic_DNA"/>
</dbReference>
<organism evidence="2 3">
    <name type="scientific">[Torrubiella] hemipterigena</name>
    <dbReference type="NCBI Taxonomy" id="1531966"/>
    <lineage>
        <taxon>Eukaryota</taxon>
        <taxon>Fungi</taxon>
        <taxon>Dikarya</taxon>
        <taxon>Ascomycota</taxon>
        <taxon>Pezizomycotina</taxon>
        <taxon>Sordariomycetes</taxon>
        <taxon>Hypocreomycetidae</taxon>
        <taxon>Hypocreales</taxon>
        <taxon>Clavicipitaceae</taxon>
        <taxon>Clavicipitaceae incertae sedis</taxon>
        <taxon>'Torrubiella' clade</taxon>
    </lineage>
</organism>
<name>A0A0A1T399_9HYPO</name>
<sequence>MEARLLTRPVVQLLAPTRQTTSLSPLITTRGHKTTARTKRSLKIAPHSSFMPDRSTAFPAATSIVYNPPASEASPDHTPFIFLPQNDPRRPAIERMRLKAKSTDSHIPGVSETRVLPPSALAKNRGNAPSYHLTQADVQEMRKLREEDPLTWSINALARRFKCSDNFVRIAAPASASHRAWLQGKSERQQERWGPMKTEARRQRRQRQDMLLRGEI</sequence>
<feature type="region of interest" description="Disordered" evidence="1">
    <location>
        <begin position="181"/>
        <end position="216"/>
    </location>
</feature>
<protein>
    <recommendedName>
        <fullName evidence="4">60S ribosomal protein L20</fullName>
    </recommendedName>
</protein>
<dbReference type="STRING" id="1531966.A0A0A1T399"/>
<feature type="compositionally biased region" description="Basic and acidic residues" evidence="1">
    <location>
        <begin position="198"/>
        <end position="216"/>
    </location>
</feature>
<dbReference type="GO" id="GO:0003735">
    <property type="term" value="F:structural constituent of ribosome"/>
    <property type="evidence" value="ECO:0007669"/>
    <property type="project" value="TreeGrafter"/>
</dbReference>
<gene>
    <name evidence="2" type="ORF">VHEMI00896</name>
</gene>
<evidence type="ECO:0000256" key="1">
    <source>
        <dbReference type="SAM" id="MobiDB-lite"/>
    </source>
</evidence>
<reference evidence="2 3" key="1">
    <citation type="journal article" date="2015" name="Genome Announc.">
        <title>Draft Genome Sequence and Gene Annotation of the Entomopathogenic Fungus Verticillium hemipterigenum.</title>
        <authorList>
            <person name="Horn F."/>
            <person name="Habel A."/>
            <person name="Scharf D.H."/>
            <person name="Dworschak J."/>
            <person name="Brakhage A.A."/>
            <person name="Guthke R."/>
            <person name="Hertweck C."/>
            <person name="Linde J."/>
        </authorList>
    </citation>
    <scope>NUCLEOTIDE SEQUENCE [LARGE SCALE GENOMIC DNA]</scope>
</reference>
<dbReference type="AlphaFoldDB" id="A0A0A1T399"/>
<dbReference type="Pfam" id="PF12824">
    <property type="entry name" value="MRP-L20"/>
    <property type="match status" value="1"/>
</dbReference>
<evidence type="ECO:0008006" key="4">
    <source>
        <dbReference type="Google" id="ProtNLM"/>
    </source>
</evidence>
<dbReference type="PANTHER" id="PTHR28266:SF1">
    <property type="entry name" value="LARGE RIBOSOMAL SUBUNIT PROTEIN ML58"/>
    <property type="match status" value="1"/>
</dbReference>
<proteinExistence type="predicted"/>
<dbReference type="InterPro" id="IPR024388">
    <property type="entry name" value="Ribosomal_mL58"/>
</dbReference>
<evidence type="ECO:0000313" key="2">
    <source>
        <dbReference type="EMBL" id="CEJ80727.1"/>
    </source>
</evidence>